<evidence type="ECO:0000313" key="8">
    <source>
        <dbReference type="EMBL" id="MDH7454009.1"/>
    </source>
</evidence>
<evidence type="ECO:0000256" key="4">
    <source>
        <dbReference type="ARBA" id="ARBA00022692"/>
    </source>
</evidence>
<dbReference type="InterPro" id="IPR002751">
    <property type="entry name" value="CbiM/NikMN"/>
</dbReference>
<name>A0ABT6MTP0_9GAMM</name>
<keyword evidence="5 7" id="KW-1133">Transmembrane helix</keyword>
<feature type="transmembrane region" description="Helical" evidence="7">
    <location>
        <begin position="40"/>
        <end position="56"/>
    </location>
</feature>
<organism evidence="8 9">
    <name type="scientific">Luteimonas composti</name>
    <dbReference type="NCBI Taxonomy" id="398257"/>
    <lineage>
        <taxon>Bacteria</taxon>
        <taxon>Pseudomonadati</taxon>
        <taxon>Pseudomonadota</taxon>
        <taxon>Gammaproteobacteria</taxon>
        <taxon>Lysobacterales</taxon>
        <taxon>Lysobacteraceae</taxon>
        <taxon>Luteimonas</taxon>
    </lineage>
</organism>
<keyword evidence="9" id="KW-1185">Reference proteome</keyword>
<evidence type="ECO:0000256" key="2">
    <source>
        <dbReference type="ARBA" id="ARBA00022448"/>
    </source>
</evidence>
<feature type="transmembrane region" description="Helical" evidence="7">
    <location>
        <begin position="108"/>
        <end position="126"/>
    </location>
</feature>
<evidence type="ECO:0000256" key="5">
    <source>
        <dbReference type="ARBA" id="ARBA00022989"/>
    </source>
</evidence>
<dbReference type="RefSeq" id="WP_280943216.1">
    <property type="nucleotide sequence ID" value="NZ_JARYGX010000023.1"/>
</dbReference>
<evidence type="ECO:0000256" key="6">
    <source>
        <dbReference type="ARBA" id="ARBA00023136"/>
    </source>
</evidence>
<protein>
    <submittedName>
        <fullName evidence="8">Energy-coupling factor ABC transporter permease</fullName>
    </submittedName>
</protein>
<gene>
    <name evidence="8" type="ORF">QF205_13160</name>
</gene>
<evidence type="ECO:0000256" key="1">
    <source>
        <dbReference type="ARBA" id="ARBA00004651"/>
    </source>
</evidence>
<keyword evidence="4 7" id="KW-0812">Transmembrane</keyword>
<dbReference type="Pfam" id="PF01891">
    <property type="entry name" value="CbiM"/>
    <property type="match status" value="1"/>
</dbReference>
<comment type="subcellular location">
    <subcellularLocation>
        <location evidence="1">Cell membrane</location>
        <topology evidence="1">Multi-pass membrane protein</topology>
    </subcellularLocation>
</comment>
<dbReference type="Gene3D" id="1.10.1760.20">
    <property type="match status" value="1"/>
</dbReference>
<keyword evidence="3" id="KW-1003">Cell membrane</keyword>
<dbReference type="Proteomes" id="UP001160550">
    <property type="component" value="Unassembled WGS sequence"/>
</dbReference>
<dbReference type="EMBL" id="JARYGX010000023">
    <property type="protein sequence ID" value="MDH7454009.1"/>
    <property type="molecule type" value="Genomic_DNA"/>
</dbReference>
<sequence length="217" mass="23401">MDATLPGWTLWPAWLVATLVLARALPSLRHHAASLDEEGRRVLVLATLALAAMRWFNTAALQGVMLHFLGATIATLMFGASTACWAMALVSLAGLLLGAAWQGWAMDFLATGALPVAVTALVSWAARTWLPRNVFTYIMLNAFAAGALAMAASMLAKAAVTALLGGRALAAYLVATPMLMFAEAFFAGTVMALVVVYRPHWCRSFDDRAYLWPERRM</sequence>
<feature type="transmembrane region" description="Helical" evidence="7">
    <location>
        <begin position="138"/>
        <end position="164"/>
    </location>
</feature>
<evidence type="ECO:0000256" key="7">
    <source>
        <dbReference type="SAM" id="Phobius"/>
    </source>
</evidence>
<keyword evidence="6 7" id="KW-0472">Membrane</keyword>
<comment type="caution">
    <text evidence="8">The sequence shown here is derived from an EMBL/GenBank/DDBJ whole genome shotgun (WGS) entry which is preliminary data.</text>
</comment>
<feature type="transmembrane region" description="Helical" evidence="7">
    <location>
        <begin position="170"/>
        <end position="197"/>
    </location>
</feature>
<evidence type="ECO:0000313" key="9">
    <source>
        <dbReference type="Proteomes" id="UP001160550"/>
    </source>
</evidence>
<evidence type="ECO:0000256" key="3">
    <source>
        <dbReference type="ARBA" id="ARBA00022475"/>
    </source>
</evidence>
<reference evidence="8" key="2">
    <citation type="submission" date="2023-04" db="EMBL/GenBank/DDBJ databases">
        <authorList>
            <person name="Sun J.-Q."/>
        </authorList>
    </citation>
    <scope>NUCLEOTIDE SEQUENCE</scope>
    <source>
        <strain evidence="8">CC-YY355</strain>
    </source>
</reference>
<accession>A0ABT6MTP0</accession>
<feature type="transmembrane region" description="Helical" evidence="7">
    <location>
        <begin position="68"/>
        <end position="96"/>
    </location>
</feature>
<keyword evidence="2" id="KW-0813">Transport</keyword>
<reference evidence="8" key="1">
    <citation type="journal article" date="2007" name="Int. J. Syst. Evol. Microbiol.">
        <title>Luteimonas composti sp. nov., a moderately thermophilic bacterium isolated from food waste.</title>
        <authorList>
            <person name="Young C.C."/>
            <person name="Kampfer P."/>
            <person name="Chen W.M."/>
            <person name="Yen W.S."/>
            <person name="Arun A.B."/>
            <person name="Lai W.A."/>
            <person name="Shen F.T."/>
            <person name="Rekha P.D."/>
            <person name="Lin K.Y."/>
            <person name="Chou J.H."/>
        </authorList>
    </citation>
    <scope>NUCLEOTIDE SEQUENCE</scope>
    <source>
        <strain evidence="8">CC-YY355</strain>
    </source>
</reference>
<proteinExistence type="predicted"/>